<evidence type="ECO:0000313" key="2">
    <source>
        <dbReference type="EMBL" id="ANP53606.1"/>
    </source>
</evidence>
<evidence type="ECO:0000259" key="1">
    <source>
        <dbReference type="PROSITE" id="PS50943"/>
    </source>
</evidence>
<dbReference type="InterPro" id="IPR011990">
    <property type="entry name" value="TPR-like_helical_dom_sf"/>
</dbReference>
<accession>A0A1B1B454</accession>
<dbReference type="Gene3D" id="1.25.40.10">
    <property type="entry name" value="Tetratricopeptide repeat domain"/>
    <property type="match status" value="1"/>
</dbReference>
<protein>
    <recommendedName>
        <fullName evidence="1">HTH cro/C1-type domain-containing protein</fullName>
    </recommendedName>
</protein>
<organism evidence="2 3">
    <name type="scientific">Streptomyces griseochromogenes</name>
    <dbReference type="NCBI Taxonomy" id="68214"/>
    <lineage>
        <taxon>Bacteria</taxon>
        <taxon>Bacillati</taxon>
        <taxon>Actinomycetota</taxon>
        <taxon>Actinomycetes</taxon>
        <taxon>Kitasatosporales</taxon>
        <taxon>Streptomycetaceae</taxon>
        <taxon>Streptomyces</taxon>
    </lineage>
</organism>
<dbReference type="SUPFAM" id="SSF48452">
    <property type="entry name" value="TPR-like"/>
    <property type="match status" value="1"/>
</dbReference>
<dbReference type="AlphaFoldDB" id="A0A1B1B454"/>
<dbReference type="CDD" id="cd00093">
    <property type="entry name" value="HTH_XRE"/>
    <property type="match status" value="1"/>
</dbReference>
<dbReference type="GO" id="GO:0003677">
    <property type="term" value="F:DNA binding"/>
    <property type="evidence" value="ECO:0007669"/>
    <property type="project" value="InterPro"/>
</dbReference>
<dbReference type="Gene3D" id="1.10.260.40">
    <property type="entry name" value="lambda repressor-like DNA-binding domains"/>
    <property type="match status" value="1"/>
</dbReference>
<dbReference type="EMBL" id="CP016279">
    <property type="protein sequence ID" value="ANP53606.1"/>
    <property type="molecule type" value="Genomic_DNA"/>
</dbReference>
<dbReference type="OrthoDB" id="3215106at2"/>
<dbReference type="Pfam" id="PF13560">
    <property type="entry name" value="HTH_31"/>
    <property type="match status" value="1"/>
</dbReference>
<dbReference type="InterPro" id="IPR010982">
    <property type="entry name" value="Lambda_DNA-bd_dom_sf"/>
</dbReference>
<dbReference type="PROSITE" id="PS50943">
    <property type="entry name" value="HTH_CROC1"/>
    <property type="match status" value="1"/>
</dbReference>
<name>A0A1B1B454_9ACTN</name>
<dbReference type="SMART" id="SM00530">
    <property type="entry name" value="HTH_XRE"/>
    <property type="match status" value="1"/>
</dbReference>
<dbReference type="STRING" id="68214.AVL59_32320"/>
<sequence length="494" mass="53428">MRKDARACAGCGCRLSQYNLENVCAACSREMRLDVHTGPSIPDAVWLAPDIQTAIENWDFGLASRLIRERAGLRQDDMAFMTGLSQSFLSMLEAGSRRLTNLDKAARFLQGIGTPEALLAPPFRQSTAVAAAAIGTTHAGSGPGPHDTLPATHGATDLNELAAQAAAQSLHFADEITKTNVSDVELAVLESTLTQIATDYVHAPLHTVFTNLVKTRDHLFSLLNGRQPLAQTRELFLLTGTSCLLLAHASQNLGDEDAAIAQLQTAWTFAEQADHNDLRAWAKGTAALIAEWSTRRQTALDYTRQASQLSPGGETRIRIAAIEARAAARIGDRTTAMAALEDLQRAREQKPAPDALTRFGGLLTFPEAKQEYYIGGTFALLGEHHLAEKHAMAAIELYENGPKEHRSYGDEALARLDIATARIGAGELEGAGEQLQPILELPADRRIRQLGDAMHAVARLLQEPQLARSPVARDLADATRGYQSIGTRMKALTP</sequence>
<feature type="domain" description="HTH cro/C1-type" evidence="1">
    <location>
        <begin position="65"/>
        <end position="119"/>
    </location>
</feature>
<dbReference type="KEGG" id="sgs:AVL59_32320"/>
<dbReference type="InterPro" id="IPR001387">
    <property type="entry name" value="Cro/C1-type_HTH"/>
</dbReference>
<evidence type="ECO:0000313" key="3">
    <source>
        <dbReference type="Proteomes" id="UP000092659"/>
    </source>
</evidence>
<gene>
    <name evidence="2" type="ORF">AVL59_32320</name>
</gene>
<dbReference type="Proteomes" id="UP000092659">
    <property type="component" value="Chromosome"/>
</dbReference>
<reference evidence="2 3" key="1">
    <citation type="submission" date="2016-06" db="EMBL/GenBank/DDBJ databases">
        <title>Complete genome sequence of Streptomyces griseochromogenes ATCC 14511, the Blasticidin S producer.</title>
        <authorList>
            <person name="Wu L."/>
        </authorList>
    </citation>
    <scope>NUCLEOTIDE SEQUENCE [LARGE SCALE GENOMIC DNA]</scope>
    <source>
        <strain evidence="2 3">ATCC 14511</strain>
    </source>
</reference>
<dbReference type="SUPFAM" id="SSF47413">
    <property type="entry name" value="lambda repressor-like DNA-binding domains"/>
    <property type="match status" value="1"/>
</dbReference>
<proteinExistence type="predicted"/>